<evidence type="ECO:0000313" key="3">
    <source>
        <dbReference type="Proteomes" id="UP000541810"/>
    </source>
</evidence>
<dbReference type="Pfam" id="PF13683">
    <property type="entry name" value="rve_3"/>
    <property type="match status" value="1"/>
</dbReference>
<name>A0A7X0H4L6_9BACT</name>
<dbReference type="InterPro" id="IPR012337">
    <property type="entry name" value="RNaseH-like_sf"/>
</dbReference>
<feature type="domain" description="Integrase catalytic" evidence="1">
    <location>
        <begin position="154"/>
        <end position="218"/>
    </location>
</feature>
<evidence type="ECO:0000259" key="1">
    <source>
        <dbReference type="Pfam" id="PF13683"/>
    </source>
</evidence>
<dbReference type="Proteomes" id="UP000541810">
    <property type="component" value="Unassembled WGS sequence"/>
</dbReference>
<dbReference type="SUPFAM" id="SSF53098">
    <property type="entry name" value="Ribonuclease H-like"/>
    <property type="match status" value="1"/>
</dbReference>
<dbReference type="InterPro" id="IPR001584">
    <property type="entry name" value="Integrase_cat-core"/>
</dbReference>
<dbReference type="Gene3D" id="3.30.420.10">
    <property type="entry name" value="Ribonuclease H-like superfamily/Ribonuclease H"/>
    <property type="match status" value="1"/>
</dbReference>
<proteinExistence type="predicted"/>
<protein>
    <submittedName>
        <fullName evidence="2">Putative transposase</fullName>
    </submittedName>
</protein>
<dbReference type="GO" id="GO:0015074">
    <property type="term" value="P:DNA integration"/>
    <property type="evidence" value="ECO:0007669"/>
    <property type="project" value="InterPro"/>
</dbReference>
<sequence length="257" mass="29163">MARDNPGWGYLRIVGELIKLRCPVGKTSVRRILLQEGINPRPRPDRSGRHEFQPWDQFLKLHLNTLVACDFFCKSIWTPMGKRQAYFLAFIHVGSRKVWVSPATYHPNGEWVLQQGRNLLMLLEELGLEATHLIHDRDTKFTAGFDALFEHLAGIDVLRSPVKAPNANSFAESWIATVKRECLDYFACFSLRHADHIVQAFVAFYSDHRPHQSLDNRTLDSADKPSIGSAQTPPIAGKITCRSELGGLLKHYFRSAA</sequence>
<reference evidence="2 3" key="1">
    <citation type="submission" date="2020-08" db="EMBL/GenBank/DDBJ databases">
        <title>Genomic Encyclopedia of Type Strains, Phase IV (KMG-IV): sequencing the most valuable type-strain genomes for metagenomic binning, comparative biology and taxonomic classification.</title>
        <authorList>
            <person name="Goeker M."/>
        </authorList>
    </citation>
    <scope>NUCLEOTIDE SEQUENCE [LARGE SCALE GENOMIC DNA]</scope>
    <source>
        <strain evidence="2 3">DSM 103725</strain>
    </source>
</reference>
<dbReference type="EMBL" id="JACHGY010000001">
    <property type="protein sequence ID" value="MBB6429139.1"/>
    <property type="molecule type" value="Genomic_DNA"/>
</dbReference>
<dbReference type="AlphaFoldDB" id="A0A7X0H4L6"/>
<gene>
    <name evidence="2" type="ORF">HNQ40_000945</name>
</gene>
<comment type="caution">
    <text evidence="2">The sequence shown here is derived from an EMBL/GenBank/DDBJ whole genome shotgun (WGS) entry which is preliminary data.</text>
</comment>
<dbReference type="InterPro" id="IPR036397">
    <property type="entry name" value="RNaseH_sf"/>
</dbReference>
<evidence type="ECO:0000313" key="2">
    <source>
        <dbReference type="EMBL" id="MBB6429139.1"/>
    </source>
</evidence>
<dbReference type="GO" id="GO:0003676">
    <property type="term" value="F:nucleic acid binding"/>
    <property type="evidence" value="ECO:0007669"/>
    <property type="project" value="InterPro"/>
</dbReference>
<accession>A0A7X0H4L6</accession>
<organism evidence="2 3">
    <name type="scientific">Algisphaera agarilytica</name>
    <dbReference type="NCBI Taxonomy" id="1385975"/>
    <lineage>
        <taxon>Bacteria</taxon>
        <taxon>Pseudomonadati</taxon>
        <taxon>Planctomycetota</taxon>
        <taxon>Phycisphaerae</taxon>
        <taxon>Phycisphaerales</taxon>
        <taxon>Phycisphaeraceae</taxon>
        <taxon>Algisphaera</taxon>
    </lineage>
</organism>
<keyword evidence="3" id="KW-1185">Reference proteome</keyword>